<dbReference type="Gene3D" id="3.30.1490.130">
    <property type="entry name" value="D-aminoacylase. Domain 3"/>
    <property type="match status" value="1"/>
</dbReference>
<dbReference type="Pfam" id="PF07969">
    <property type="entry name" value="Amidohydro_3"/>
    <property type="match status" value="1"/>
</dbReference>
<evidence type="ECO:0000256" key="1">
    <source>
        <dbReference type="SAM" id="SignalP"/>
    </source>
</evidence>
<proteinExistence type="predicted"/>
<dbReference type="GO" id="GO:0047420">
    <property type="term" value="F:N-acyl-D-amino-acid deacylase activity"/>
    <property type="evidence" value="ECO:0007669"/>
    <property type="project" value="UniProtKB-EC"/>
</dbReference>
<dbReference type="Gene3D" id="3.20.20.140">
    <property type="entry name" value="Metal-dependent hydrolases"/>
    <property type="match status" value="2"/>
</dbReference>
<comment type="caution">
    <text evidence="3">The sequence shown here is derived from an EMBL/GenBank/DDBJ whole genome shotgun (WGS) entry which is preliminary data.</text>
</comment>
<dbReference type="CDD" id="cd01297">
    <property type="entry name" value="D-aminoacylase"/>
    <property type="match status" value="1"/>
</dbReference>
<evidence type="ECO:0000313" key="3">
    <source>
        <dbReference type="EMBL" id="MBA2113548.1"/>
    </source>
</evidence>
<accession>A0A7V8V252</accession>
<dbReference type="GO" id="GO:0005829">
    <property type="term" value="C:cytosol"/>
    <property type="evidence" value="ECO:0007669"/>
    <property type="project" value="TreeGrafter"/>
</dbReference>
<dbReference type="EMBL" id="JABRWO010000002">
    <property type="protein sequence ID" value="MBA2113548.1"/>
    <property type="molecule type" value="Genomic_DNA"/>
</dbReference>
<organism evidence="3 4">
    <name type="scientific">Bremerella alba</name>
    <dbReference type="NCBI Taxonomy" id="980252"/>
    <lineage>
        <taxon>Bacteria</taxon>
        <taxon>Pseudomonadati</taxon>
        <taxon>Planctomycetota</taxon>
        <taxon>Planctomycetia</taxon>
        <taxon>Pirellulales</taxon>
        <taxon>Pirellulaceae</taxon>
        <taxon>Bremerella</taxon>
    </lineage>
</organism>
<evidence type="ECO:0000259" key="2">
    <source>
        <dbReference type="Pfam" id="PF07969"/>
    </source>
</evidence>
<dbReference type="InterPro" id="IPR013108">
    <property type="entry name" value="Amidohydro_3"/>
</dbReference>
<dbReference type="PANTHER" id="PTHR11647">
    <property type="entry name" value="HYDRANTOINASE/DIHYDROPYRIMIDINASE FAMILY MEMBER"/>
    <property type="match status" value="1"/>
</dbReference>
<dbReference type="InterPro" id="IPR011059">
    <property type="entry name" value="Metal-dep_hydrolase_composite"/>
</dbReference>
<dbReference type="InterPro" id="IPR050378">
    <property type="entry name" value="Metallo-dep_Hydrolases_sf"/>
</dbReference>
<gene>
    <name evidence="3" type="primary">dan</name>
    <name evidence="3" type="ORF">HOV93_06970</name>
</gene>
<dbReference type="InterPro" id="IPR032466">
    <property type="entry name" value="Metal_Hydrolase"/>
</dbReference>
<feature type="chain" id="PRO_5030948471" evidence="1">
    <location>
        <begin position="26"/>
        <end position="533"/>
    </location>
</feature>
<dbReference type="Proteomes" id="UP000551616">
    <property type="component" value="Unassembled WGS sequence"/>
</dbReference>
<dbReference type="AlphaFoldDB" id="A0A7V8V252"/>
<feature type="signal peptide" evidence="1">
    <location>
        <begin position="1"/>
        <end position="25"/>
    </location>
</feature>
<dbReference type="InterPro" id="IPR023100">
    <property type="entry name" value="D-aminoacylase_insert_dom_sf"/>
</dbReference>
<dbReference type="SUPFAM" id="SSF51556">
    <property type="entry name" value="Metallo-dependent hydrolases"/>
    <property type="match status" value="1"/>
</dbReference>
<keyword evidence="1" id="KW-0732">Signal</keyword>
<dbReference type="PANTHER" id="PTHR11647:SF1">
    <property type="entry name" value="COLLAPSIN RESPONSE MEDIATOR PROTEIN"/>
    <property type="match status" value="1"/>
</dbReference>
<dbReference type="SUPFAM" id="SSF51338">
    <property type="entry name" value="Composite domain of metallo-dependent hydrolases"/>
    <property type="match status" value="1"/>
</dbReference>
<keyword evidence="3" id="KW-0378">Hydrolase</keyword>
<dbReference type="EC" id="3.5.1.81" evidence="3"/>
<reference evidence="3 4" key="1">
    <citation type="submission" date="2020-05" db="EMBL/GenBank/DDBJ databases">
        <title>Bremerella alba sp. nov., a novel planctomycete isolated from the surface of the macroalga Fucus spiralis.</title>
        <authorList>
            <person name="Godinho O."/>
            <person name="Botelho R."/>
            <person name="Albuquerque L."/>
            <person name="Wiegand S."/>
            <person name="Da Costa M.S."/>
            <person name="Lobo-Da-Cunha A."/>
            <person name="Jogler C."/>
            <person name="Lage O.M."/>
        </authorList>
    </citation>
    <scope>NUCLEOTIDE SEQUENCE [LARGE SCALE GENOMIC DNA]</scope>
    <source>
        <strain evidence="3 4">FF15</strain>
    </source>
</reference>
<dbReference type="Gene3D" id="2.30.40.10">
    <property type="entry name" value="Urease, subunit C, domain 1"/>
    <property type="match status" value="2"/>
</dbReference>
<sequence length="533" mass="57674">MKIARRSRYIGPLLLVLSIVISAKAKDDLVLTGATIYDGSGSSPVVGFVAVDNGKITAVGDGQPPEATWTIDAQGLIVCPGFIDLHTHSDSGVVSSTRRACVNYLMQGCTTSVTGNCGGGKRLVGRFYDEIDEVGAGTNVAHLIPQGTLRRYVVGNEDREATKEELQQMRDMVQQAMKDGAWGMSTGLIYSPGIFTPTEELIDLAKLVSLQDGIYASHIRNEEAELLPAIEEAIRIGKESGCPVHISHIKSAGTSNWGSAHLAIRTIEEARTQNQRVTADQYPYTALSTSLTPILFPGWARSGGRSKLADRLDDPELAAKIRAEVTKKLADISDGERIFIVRCSSYPKYAGQNLKHIAEAEGSTSLAIAEKIVRGSGASIVSFAMSEDDVRQIMKRPWVATASDASTRLPSASRPHPRGFGTFPRKLGYYALREEVIPLEHAIRSATGLPADIIGFSDRGYLKPGMAADIVVFDPDKLIDKATFDEPNHYSEGIQYVFVNGKVAVSERVPTGALAGKALRKRQKEETQMTPTK</sequence>
<evidence type="ECO:0000313" key="4">
    <source>
        <dbReference type="Proteomes" id="UP000551616"/>
    </source>
</evidence>
<feature type="domain" description="Amidohydrolase 3" evidence="2">
    <location>
        <begin position="70"/>
        <end position="504"/>
    </location>
</feature>
<dbReference type="GO" id="GO:0016812">
    <property type="term" value="F:hydrolase activity, acting on carbon-nitrogen (but not peptide) bonds, in cyclic amides"/>
    <property type="evidence" value="ECO:0007669"/>
    <property type="project" value="TreeGrafter"/>
</dbReference>
<keyword evidence="4" id="KW-1185">Reference proteome</keyword>
<protein>
    <submittedName>
        <fullName evidence="3">D-aminoacylase</fullName>
        <ecNumber evidence="3">3.5.1.81</ecNumber>
    </submittedName>
</protein>
<dbReference type="RefSeq" id="WP_207395055.1">
    <property type="nucleotide sequence ID" value="NZ_JABRWO010000002.1"/>
</dbReference>
<name>A0A7V8V252_9BACT</name>